<dbReference type="KEGG" id="lbc:LACBIDRAFT_294128"/>
<evidence type="ECO:0000256" key="5">
    <source>
        <dbReference type="SAM" id="MobiDB-lite"/>
    </source>
</evidence>
<dbReference type="RefSeq" id="XP_001880606.1">
    <property type="nucleotide sequence ID" value="XM_001880571.1"/>
</dbReference>
<dbReference type="SMART" id="SM00248">
    <property type="entry name" value="ANK"/>
    <property type="match status" value="4"/>
</dbReference>
<feature type="coiled-coil region" evidence="4">
    <location>
        <begin position="646"/>
        <end position="715"/>
    </location>
</feature>
<gene>
    <name evidence="6" type="ORF">LACBIDRAFT_294128</name>
</gene>
<dbReference type="OrthoDB" id="539213at2759"/>
<accession>B0D9M9</accession>
<dbReference type="PANTHER" id="PTHR24180:SF45">
    <property type="entry name" value="POLY [ADP-RIBOSE] POLYMERASE TANKYRASE"/>
    <property type="match status" value="1"/>
</dbReference>
<dbReference type="Pfam" id="PF12796">
    <property type="entry name" value="Ank_2"/>
    <property type="match status" value="1"/>
</dbReference>
<dbReference type="InParanoid" id="B0D9M9"/>
<evidence type="ECO:0000313" key="6">
    <source>
        <dbReference type="EMBL" id="EDR08381.1"/>
    </source>
</evidence>
<evidence type="ECO:0000256" key="4">
    <source>
        <dbReference type="SAM" id="Coils"/>
    </source>
</evidence>
<keyword evidence="1" id="KW-0677">Repeat</keyword>
<reference evidence="6 7" key="1">
    <citation type="journal article" date="2008" name="Nature">
        <title>The genome of Laccaria bicolor provides insights into mycorrhizal symbiosis.</title>
        <authorList>
            <person name="Martin F."/>
            <person name="Aerts A."/>
            <person name="Ahren D."/>
            <person name="Brun A."/>
            <person name="Danchin E.G.J."/>
            <person name="Duchaussoy F."/>
            <person name="Gibon J."/>
            <person name="Kohler A."/>
            <person name="Lindquist E."/>
            <person name="Pereda V."/>
            <person name="Salamov A."/>
            <person name="Shapiro H.J."/>
            <person name="Wuyts J."/>
            <person name="Blaudez D."/>
            <person name="Buee M."/>
            <person name="Brokstein P."/>
            <person name="Canbaeck B."/>
            <person name="Cohen D."/>
            <person name="Courty P.E."/>
            <person name="Coutinho P.M."/>
            <person name="Delaruelle C."/>
            <person name="Detter J.C."/>
            <person name="Deveau A."/>
            <person name="DiFazio S."/>
            <person name="Duplessis S."/>
            <person name="Fraissinet-Tachet L."/>
            <person name="Lucic E."/>
            <person name="Frey-Klett P."/>
            <person name="Fourrey C."/>
            <person name="Feussner I."/>
            <person name="Gay G."/>
            <person name="Grimwood J."/>
            <person name="Hoegger P.J."/>
            <person name="Jain P."/>
            <person name="Kilaru S."/>
            <person name="Labbe J."/>
            <person name="Lin Y.C."/>
            <person name="Legue V."/>
            <person name="Le Tacon F."/>
            <person name="Marmeisse R."/>
            <person name="Melayah D."/>
            <person name="Montanini B."/>
            <person name="Muratet M."/>
            <person name="Nehls U."/>
            <person name="Niculita-Hirzel H."/>
            <person name="Oudot-Le Secq M.P."/>
            <person name="Peter M."/>
            <person name="Quesneville H."/>
            <person name="Rajashekar B."/>
            <person name="Reich M."/>
            <person name="Rouhier N."/>
            <person name="Schmutz J."/>
            <person name="Yin T."/>
            <person name="Chalot M."/>
            <person name="Henrissat B."/>
            <person name="Kuees U."/>
            <person name="Lucas S."/>
            <person name="Van de Peer Y."/>
            <person name="Podila G.K."/>
            <person name="Polle A."/>
            <person name="Pukkila P.J."/>
            <person name="Richardson P.M."/>
            <person name="Rouze P."/>
            <person name="Sanders I.R."/>
            <person name="Stajich J.E."/>
            <person name="Tunlid A."/>
            <person name="Tuskan G."/>
            <person name="Grigoriev I.V."/>
        </authorList>
    </citation>
    <scope>NUCLEOTIDE SEQUENCE [LARGE SCALE GENOMIC DNA]</scope>
    <source>
        <strain evidence="7">S238N-H82 / ATCC MYA-4686</strain>
    </source>
</reference>
<evidence type="ECO:0000313" key="7">
    <source>
        <dbReference type="Proteomes" id="UP000001194"/>
    </source>
</evidence>
<dbReference type="AlphaFoldDB" id="B0D9M9"/>
<dbReference type="HOGENOM" id="CLU_013983_0_0_1"/>
<dbReference type="PROSITE" id="PS50297">
    <property type="entry name" value="ANK_REP_REGION"/>
    <property type="match status" value="1"/>
</dbReference>
<keyword evidence="4" id="KW-0175">Coiled coil</keyword>
<protein>
    <submittedName>
        <fullName evidence="6">Predicted protein</fullName>
    </submittedName>
</protein>
<feature type="repeat" description="ANK" evidence="3">
    <location>
        <begin position="128"/>
        <end position="160"/>
    </location>
</feature>
<dbReference type="InterPro" id="IPR051637">
    <property type="entry name" value="Ank_repeat_dom-contain_49"/>
</dbReference>
<name>B0D9M9_LACBS</name>
<dbReference type="InterPro" id="IPR036770">
    <property type="entry name" value="Ankyrin_rpt-contain_sf"/>
</dbReference>
<proteinExistence type="predicted"/>
<dbReference type="GeneID" id="6076619"/>
<keyword evidence="2 3" id="KW-0040">ANK repeat</keyword>
<dbReference type="Gene3D" id="1.25.40.20">
    <property type="entry name" value="Ankyrin repeat-containing domain"/>
    <property type="match status" value="2"/>
</dbReference>
<evidence type="ECO:0000256" key="2">
    <source>
        <dbReference type="ARBA" id="ARBA00023043"/>
    </source>
</evidence>
<feature type="coiled-coil region" evidence="4">
    <location>
        <begin position="518"/>
        <end position="545"/>
    </location>
</feature>
<evidence type="ECO:0000256" key="1">
    <source>
        <dbReference type="ARBA" id="ARBA00022737"/>
    </source>
</evidence>
<dbReference type="EMBL" id="DS547101">
    <property type="protein sequence ID" value="EDR08381.1"/>
    <property type="molecule type" value="Genomic_DNA"/>
</dbReference>
<dbReference type="Proteomes" id="UP000001194">
    <property type="component" value="Unassembled WGS sequence"/>
</dbReference>
<sequence>MDTNELSFENFGLQRAAAAGDDEGVPQLFIQGKTALMSAIAGDNSHCPSSWENLGAFNASFMTSKRLDAIRVILNHPHISLLTLNLPHHAMNGTIPLGMADWLNMPEVVRLLLEESADCVSVDGMDCHGATALMYAARDGGLDVVQILLSHGARPDSRDRNHRTSIQFALAHPQILWLCETVLRRHRRRESQSADRGKLFSESKHILELASAAAPSSDDLEPPQLSIFTNEATSRLTNTLISSIRTSDLSFIHCILFSPPLPPSAPAALYPMSVPALINLPDSKGWSLIHHCVAVESLSIEILDTLYYAGADMALFTTHEQRTPLHILAQSAPVLSGQADHALSLYNFVAHLLRDLRAPFSAKDKWDETCIHVAAEHGKCIELLIFFLDFDSTGSVREQKNSRGLTALEVAKPEFLIAFGENTENTRSVSALSNYTIKLTGSFASLASFSGWSDFITVQDDTASLYTPSSLDVAVTAQLVLSNLRRTSPIGRHHNDPAYLAQLDELLTETTQQSQTLVQHFRDKANDALKEIAELRKSAERIDALRNAVSHAARGKLAVRGIRPIPPKKRYRDSEDSQTTAVSTLSDDPVDWVPASPHANDRRDVATQTTLLDVLNMNPSATSRSNPAAWTSFLESFVHNDDPSMYKSYLAGLWEVNRELEELEEKVTPSDISGHDYGSTRSTIDSRVKHLLKKKKKLEDKLRELESEQKGEKKGTSRLKAWLKRVVLPVQHQTKLELVLDVDEERCNVGREVSLPRNCPPTQEAFDASIDGALRTSQLVLHSAWRDLKTVQDCLASAEQLIESANSFITRAERVIKRAVKKRQAMLATLRASEAGAQWADGDIVQQQKLDAGPPGLLGYSNITSLRPSLASISSMQSTCSSILSVAVVLRLDNGLASDVILYSPHPTLRIRKKELYNHLPTPTVINKTYLGKFYTGFARGELSLSLCYSPSTLPSLLTPPYQLQDKIQLTQEIGSGTPGSNKGRIINVLCYMSSAALELISQGETVLCVSLSIMSFWLPNLKRPMAGRIFFRPPLPRIVAQDRACVVTPMVGVKDAGHFFEMDVLSSGIVLEIITSVPPTSILIRAGAEQGHLGISVVPTRQPE</sequence>
<keyword evidence="7" id="KW-1185">Reference proteome</keyword>
<evidence type="ECO:0000256" key="3">
    <source>
        <dbReference type="PROSITE-ProRule" id="PRU00023"/>
    </source>
</evidence>
<dbReference type="PROSITE" id="PS50088">
    <property type="entry name" value="ANK_REPEAT"/>
    <property type="match status" value="1"/>
</dbReference>
<organism evidence="7">
    <name type="scientific">Laccaria bicolor (strain S238N-H82 / ATCC MYA-4686)</name>
    <name type="common">Bicoloured deceiver</name>
    <name type="synonym">Laccaria laccata var. bicolor</name>
    <dbReference type="NCBI Taxonomy" id="486041"/>
    <lineage>
        <taxon>Eukaryota</taxon>
        <taxon>Fungi</taxon>
        <taxon>Dikarya</taxon>
        <taxon>Basidiomycota</taxon>
        <taxon>Agaricomycotina</taxon>
        <taxon>Agaricomycetes</taxon>
        <taxon>Agaricomycetidae</taxon>
        <taxon>Agaricales</taxon>
        <taxon>Agaricineae</taxon>
        <taxon>Hydnangiaceae</taxon>
        <taxon>Laccaria</taxon>
    </lineage>
</organism>
<feature type="compositionally biased region" description="Polar residues" evidence="5">
    <location>
        <begin position="577"/>
        <end position="586"/>
    </location>
</feature>
<dbReference type="SUPFAM" id="SSF48403">
    <property type="entry name" value="Ankyrin repeat"/>
    <property type="match status" value="1"/>
</dbReference>
<feature type="region of interest" description="Disordered" evidence="5">
    <location>
        <begin position="564"/>
        <end position="600"/>
    </location>
</feature>
<dbReference type="PANTHER" id="PTHR24180">
    <property type="entry name" value="CYCLIN-DEPENDENT KINASE INHIBITOR 2C-RELATED"/>
    <property type="match status" value="1"/>
</dbReference>
<dbReference type="InterPro" id="IPR002110">
    <property type="entry name" value="Ankyrin_rpt"/>
</dbReference>